<feature type="transmembrane region" description="Helical" evidence="6">
    <location>
        <begin position="404"/>
        <end position="422"/>
    </location>
</feature>
<dbReference type="InterPro" id="IPR051068">
    <property type="entry name" value="MFS_Domain-Containing_Protein"/>
</dbReference>
<feature type="transmembrane region" description="Helical" evidence="6">
    <location>
        <begin position="240"/>
        <end position="262"/>
    </location>
</feature>
<dbReference type="InterPro" id="IPR020846">
    <property type="entry name" value="MFS_dom"/>
</dbReference>
<dbReference type="VEuPathDB" id="FungiDB:SDRG_07288"/>
<feature type="transmembrane region" description="Helical" evidence="6">
    <location>
        <begin position="282"/>
        <end position="303"/>
    </location>
</feature>
<keyword evidence="9" id="KW-1185">Reference proteome</keyword>
<dbReference type="EMBL" id="JH767152">
    <property type="protein sequence ID" value="EQC35048.1"/>
    <property type="molecule type" value="Genomic_DNA"/>
</dbReference>
<feature type="transmembrane region" description="Helical" evidence="6">
    <location>
        <begin position="150"/>
        <end position="175"/>
    </location>
</feature>
<keyword evidence="4 6" id="KW-1133">Transmembrane helix</keyword>
<dbReference type="InterPro" id="IPR011701">
    <property type="entry name" value="MFS"/>
</dbReference>
<dbReference type="InParanoid" id="T0RRH2"/>
<dbReference type="GeneID" id="19948015"/>
<dbReference type="PANTHER" id="PTHR23510">
    <property type="entry name" value="INNER MEMBRANE TRANSPORT PROTEIN YAJR"/>
    <property type="match status" value="1"/>
</dbReference>
<sequence length="450" mass="48631">MSHKYEPLVDDERSSDEVAARARSWRRQMALINFVIFIAEASRGIVMPTLFLYCQSLGGGLYEMGLLTSVYSVGRLISSTVFGYLCDKYSFRAVYIASALIGLVGNLVYAVPSTRALIISRFFVGVSSGNLSVCRSNVAAMTTVDVRLKYLTILAISVYFGYALTPGLGGVLTTVEFHIFGLPINPFTAPGLLLAGLHLASIVLVAATYDDTIDVRDAPLASVARTQSLATWTTDLSEKLVFAGLGIFIFLNFVARGVLSIYETINVPLFVRVTGDANNTVVAAASEFQFNLGLLGLLTYLAIEIWHHVVSDSKLLMIGFGGLGLGNLILAMHATPTYTKLWVGVFFLWSIGSPITTAVCVSAFSKILGTRQQGKWMGLLGSAASVSRIIMPMLPALFSNFTPLFWISLALCLVGAALLVLYEVAVTREVNAALLLSPPTSPSRSHMEYE</sequence>
<keyword evidence="3 6" id="KW-0812">Transmembrane</keyword>
<dbReference type="Gene3D" id="1.20.1250.20">
    <property type="entry name" value="MFS general substrate transporter like domains"/>
    <property type="match status" value="1"/>
</dbReference>
<dbReference type="SUPFAM" id="SSF103473">
    <property type="entry name" value="MFS general substrate transporter"/>
    <property type="match status" value="1"/>
</dbReference>
<dbReference type="Proteomes" id="UP000030762">
    <property type="component" value="Unassembled WGS sequence"/>
</dbReference>
<dbReference type="Pfam" id="PF07690">
    <property type="entry name" value="MFS_1"/>
    <property type="match status" value="2"/>
</dbReference>
<evidence type="ECO:0000259" key="7">
    <source>
        <dbReference type="PROSITE" id="PS50850"/>
    </source>
</evidence>
<reference evidence="8 9" key="1">
    <citation type="submission" date="2012-04" db="EMBL/GenBank/DDBJ databases">
        <title>The Genome Sequence of Saprolegnia declina VS20.</title>
        <authorList>
            <consortium name="The Broad Institute Genome Sequencing Platform"/>
            <person name="Russ C."/>
            <person name="Nusbaum C."/>
            <person name="Tyler B."/>
            <person name="van West P."/>
            <person name="Dieguez-Uribeondo J."/>
            <person name="de Bruijn I."/>
            <person name="Tripathy S."/>
            <person name="Jiang R."/>
            <person name="Young S.K."/>
            <person name="Zeng Q."/>
            <person name="Gargeya S."/>
            <person name="Fitzgerald M."/>
            <person name="Haas B."/>
            <person name="Abouelleil A."/>
            <person name="Alvarado L."/>
            <person name="Arachchi H.M."/>
            <person name="Berlin A."/>
            <person name="Chapman S.B."/>
            <person name="Goldberg J."/>
            <person name="Griggs A."/>
            <person name="Gujja S."/>
            <person name="Hansen M."/>
            <person name="Howarth C."/>
            <person name="Imamovic A."/>
            <person name="Larimer J."/>
            <person name="McCowen C."/>
            <person name="Montmayeur A."/>
            <person name="Murphy C."/>
            <person name="Neiman D."/>
            <person name="Pearson M."/>
            <person name="Priest M."/>
            <person name="Roberts A."/>
            <person name="Saif S."/>
            <person name="Shea T."/>
            <person name="Sisk P."/>
            <person name="Sykes S."/>
            <person name="Wortman J."/>
            <person name="Nusbaum C."/>
            <person name="Birren B."/>
        </authorList>
    </citation>
    <scope>NUCLEOTIDE SEQUENCE [LARGE SCALE GENOMIC DNA]</scope>
    <source>
        <strain evidence="8 9">VS20</strain>
    </source>
</reference>
<dbReference type="RefSeq" id="XP_008611332.1">
    <property type="nucleotide sequence ID" value="XM_008613110.1"/>
</dbReference>
<dbReference type="AlphaFoldDB" id="T0RRH2"/>
<evidence type="ECO:0000313" key="8">
    <source>
        <dbReference type="EMBL" id="EQC35048.1"/>
    </source>
</evidence>
<dbReference type="PROSITE" id="PS50850">
    <property type="entry name" value="MFS"/>
    <property type="match status" value="1"/>
</dbReference>
<feature type="transmembrane region" description="Helical" evidence="6">
    <location>
        <begin position="93"/>
        <end position="112"/>
    </location>
</feature>
<name>T0RRH2_SAPDV</name>
<dbReference type="OMA" id="GTKMGWL"/>
<dbReference type="PANTHER" id="PTHR23510:SF3">
    <property type="entry name" value="MAJOR FACILITATOR SUPERFAMILY DOMAIN-CONTAINING PROTEIN 8"/>
    <property type="match status" value="1"/>
</dbReference>
<evidence type="ECO:0000256" key="2">
    <source>
        <dbReference type="ARBA" id="ARBA00022448"/>
    </source>
</evidence>
<evidence type="ECO:0000256" key="5">
    <source>
        <dbReference type="ARBA" id="ARBA00023136"/>
    </source>
</evidence>
<dbReference type="eggNOG" id="KOG2325">
    <property type="taxonomic scope" value="Eukaryota"/>
</dbReference>
<organism evidence="8 9">
    <name type="scientific">Saprolegnia diclina (strain VS20)</name>
    <dbReference type="NCBI Taxonomy" id="1156394"/>
    <lineage>
        <taxon>Eukaryota</taxon>
        <taxon>Sar</taxon>
        <taxon>Stramenopiles</taxon>
        <taxon>Oomycota</taxon>
        <taxon>Saprolegniomycetes</taxon>
        <taxon>Saprolegniales</taxon>
        <taxon>Saprolegniaceae</taxon>
        <taxon>Saprolegnia</taxon>
    </lineage>
</organism>
<evidence type="ECO:0000313" key="9">
    <source>
        <dbReference type="Proteomes" id="UP000030762"/>
    </source>
</evidence>
<proteinExistence type="predicted"/>
<evidence type="ECO:0000256" key="1">
    <source>
        <dbReference type="ARBA" id="ARBA00004127"/>
    </source>
</evidence>
<keyword evidence="5 6" id="KW-0472">Membrane</keyword>
<feature type="transmembrane region" description="Helical" evidence="6">
    <location>
        <begin position="315"/>
        <end position="335"/>
    </location>
</feature>
<feature type="transmembrane region" description="Helical" evidence="6">
    <location>
        <begin position="187"/>
        <end position="209"/>
    </location>
</feature>
<feature type="transmembrane region" description="Helical" evidence="6">
    <location>
        <begin position="376"/>
        <end position="398"/>
    </location>
</feature>
<dbReference type="GO" id="GO:0022857">
    <property type="term" value="F:transmembrane transporter activity"/>
    <property type="evidence" value="ECO:0007669"/>
    <property type="project" value="InterPro"/>
</dbReference>
<feature type="transmembrane region" description="Helical" evidence="6">
    <location>
        <begin position="341"/>
        <end position="364"/>
    </location>
</feature>
<evidence type="ECO:0000256" key="3">
    <source>
        <dbReference type="ARBA" id="ARBA00022692"/>
    </source>
</evidence>
<feature type="transmembrane region" description="Helical" evidence="6">
    <location>
        <begin position="31"/>
        <end position="53"/>
    </location>
</feature>
<dbReference type="InterPro" id="IPR036259">
    <property type="entry name" value="MFS_trans_sf"/>
</dbReference>
<dbReference type="OrthoDB" id="370281at2759"/>
<comment type="subcellular location">
    <subcellularLocation>
        <location evidence="1">Endomembrane system</location>
        <topology evidence="1">Multi-pass membrane protein</topology>
    </subcellularLocation>
</comment>
<accession>T0RRH2</accession>
<protein>
    <recommendedName>
        <fullName evidence="7">Major facilitator superfamily (MFS) profile domain-containing protein</fullName>
    </recommendedName>
</protein>
<feature type="domain" description="Major facilitator superfamily (MFS) profile" evidence="7">
    <location>
        <begin position="28"/>
        <end position="427"/>
    </location>
</feature>
<evidence type="ECO:0000256" key="6">
    <source>
        <dbReference type="SAM" id="Phobius"/>
    </source>
</evidence>
<dbReference type="GO" id="GO:0012505">
    <property type="term" value="C:endomembrane system"/>
    <property type="evidence" value="ECO:0007669"/>
    <property type="project" value="UniProtKB-SubCell"/>
</dbReference>
<gene>
    <name evidence="8" type="ORF">SDRG_07288</name>
</gene>
<keyword evidence="2" id="KW-0813">Transport</keyword>
<dbReference type="STRING" id="1156394.T0RRH2"/>
<evidence type="ECO:0000256" key="4">
    <source>
        <dbReference type="ARBA" id="ARBA00022989"/>
    </source>
</evidence>